<evidence type="ECO:0000313" key="2">
    <source>
        <dbReference type="Proteomes" id="UP000015106"/>
    </source>
</evidence>
<dbReference type="Gramene" id="TuG1812G0100002854.01.T01">
    <property type="protein sequence ID" value="TuG1812G0100002854.01.T01"/>
    <property type="gene ID" value="TuG1812G0100002854.01"/>
</dbReference>
<reference evidence="2" key="1">
    <citation type="journal article" date="2013" name="Nature">
        <title>Draft genome of the wheat A-genome progenitor Triticum urartu.</title>
        <authorList>
            <person name="Ling H.Q."/>
            <person name="Zhao S."/>
            <person name="Liu D."/>
            <person name="Wang J."/>
            <person name="Sun H."/>
            <person name="Zhang C."/>
            <person name="Fan H."/>
            <person name="Li D."/>
            <person name="Dong L."/>
            <person name="Tao Y."/>
            <person name="Gao C."/>
            <person name="Wu H."/>
            <person name="Li Y."/>
            <person name="Cui Y."/>
            <person name="Guo X."/>
            <person name="Zheng S."/>
            <person name="Wang B."/>
            <person name="Yu K."/>
            <person name="Liang Q."/>
            <person name="Yang W."/>
            <person name="Lou X."/>
            <person name="Chen J."/>
            <person name="Feng M."/>
            <person name="Jian J."/>
            <person name="Zhang X."/>
            <person name="Luo G."/>
            <person name="Jiang Y."/>
            <person name="Liu J."/>
            <person name="Wang Z."/>
            <person name="Sha Y."/>
            <person name="Zhang B."/>
            <person name="Wu H."/>
            <person name="Tang D."/>
            <person name="Shen Q."/>
            <person name="Xue P."/>
            <person name="Zou S."/>
            <person name="Wang X."/>
            <person name="Liu X."/>
            <person name="Wang F."/>
            <person name="Yang Y."/>
            <person name="An X."/>
            <person name="Dong Z."/>
            <person name="Zhang K."/>
            <person name="Zhang X."/>
            <person name="Luo M.C."/>
            <person name="Dvorak J."/>
            <person name="Tong Y."/>
            <person name="Wang J."/>
            <person name="Yang H."/>
            <person name="Li Z."/>
            <person name="Wang D."/>
            <person name="Zhang A."/>
            <person name="Wang J."/>
        </authorList>
    </citation>
    <scope>NUCLEOTIDE SEQUENCE</scope>
    <source>
        <strain evidence="2">cv. G1812</strain>
    </source>
</reference>
<accession>A0A8R7K0X1</accession>
<keyword evidence="2" id="KW-1185">Reference proteome</keyword>
<reference evidence="1" key="3">
    <citation type="submission" date="2022-06" db="UniProtKB">
        <authorList>
            <consortium name="EnsemblPlants"/>
        </authorList>
    </citation>
    <scope>IDENTIFICATION</scope>
</reference>
<dbReference type="Proteomes" id="UP000015106">
    <property type="component" value="Chromosome 1"/>
</dbReference>
<protein>
    <submittedName>
        <fullName evidence="1">Uncharacterized protein</fullName>
    </submittedName>
</protein>
<organism evidence="1 2">
    <name type="scientific">Triticum urartu</name>
    <name type="common">Red wild einkorn</name>
    <name type="synonym">Crithodium urartu</name>
    <dbReference type="NCBI Taxonomy" id="4572"/>
    <lineage>
        <taxon>Eukaryota</taxon>
        <taxon>Viridiplantae</taxon>
        <taxon>Streptophyta</taxon>
        <taxon>Embryophyta</taxon>
        <taxon>Tracheophyta</taxon>
        <taxon>Spermatophyta</taxon>
        <taxon>Magnoliopsida</taxon>
        <taxon>Liliopsida</taxon>
        <taxon>Poales</taxon>
        <taxon>Poaceae</taxon>
        <taxon>BOP clade</taxon>
        <taxon>Pooideae</taxon>
        <taxon>Triticodae</taxon>
        <taxon>Triticeae</taxon>
        <taxon>Triticinae</taxon>
        <taxon>Triticum</taxon>
    </lineage>
</organism>
<proteinExistence type="predicted"/>
<dbReference type="EnsemblPlants" id="TuG1812G0100002854.01.T01">
    <property type="protein sequence ID" value="TuG1812G0100002854.01.T01"/>
    <property type="gene ID" value="TuG1812G0100002854.01"/>
</dbReference>
<reference evidence="1" key="2">
    <citation type="submission" date="2018-03" db="EMBL/GenBank/DDBJ databases">
        <title>The Triticum urartu genome reveals the dynamic nature of wheat genome evolution.</title>
        <authorList>
            <person name="Ling H."/>
            <person name="Ma B."/>
            <person name="Shi X."/>
            <person name="Liu H."/>
            <person name="Dong L."/>
            <person name="Sun H."/>
            <person name="Cao Y."/>
            <person name="Gao Q."/>
            <person name="Zheng S."/>
            <person name="Li Y."/>
            <person name="Yu Y."/>
            <person name="Du H."/>
            <person name="Qi M."/>
            <person name="Li Y."/>
            <person name="Yu H."/>
            <person name="Cui Y."/>
            <person name="Wang N."/>
            <person name="Chen C."/>
            <person name="Wu H."/>
            <person name="Zhao Y."/>
            <person name="Zhang J."/>
            <person name="Li Y."/>
            <person name="Zhou W."/>
            <person name="Zhang B."/>
            <person name="Hu W."/>
            <person name="Eijk M."/>
            <person name="Tang J."/>
            <person name="Witsenboer H."/>
            <person name="Zhao S."/>
            <person name="Li Z."/>
            <person name="Zhang A."/>
            <person name="Wang D."/>
            <person name="Liang C."/>
        </authorList>
    </citation>
    <scope>NUCLEOTIDE SEQUENCE [LARGE SCALE GENOMIC DNA]</scope>
    <source>
        <strain evidence="1">cv. G1812</strain>
    </source>
</reference>
<sequence>MAAHYLAKEVQRQQHLLAEISPALTASEMH</sequence>
<name>A0A8R7K0X1_TRIUA</name>
<evidence type="ECO:0000313" key="1">
    <source>
        <dbReference type="EnsemblPlants" id="TuG1812G0100002854.01.T01"/>
    </source>
</evidence>
<dbReference type="AlphaFoldDB" id="A0A8R7K0X1"/>